<gene>
    <name evidence="6" type="primary">purN</name>
    <name evidence="8" type="ORF">ACFPQ6_16910</name>
</gene>
<feature type="active site" description="Proton donor" evidence="6">
    <location>
        <position position="108"/>
    </location>
</feature>
<dbReference type="InterPro" id="IPR001555">
    <property type="entry name" value="GART_AS"/>
</dbReference>
<feature type="binding site" evidence="6">
    <location>
        <position position="106"/>
    </location>
    <ligand>
        <name>(6R)-10-formyltetrahydrofolate</name>
        <dbReference type="ChEBI" id="CHEBI:195366"/>
    </ligand>
</feature>
<comment type="catalytic activity">
    <reaction evidence="5 6">
        <text>N(1)-(5-phospho-beta-D-ribosyl)glycinamide + (6R)-10-formyltetrahydrofolate = N(2)-formyl-N(1)-(5-phospho-beta-D-ribosyl)glycinamide + (6S)-5,6,7,8-tetrahydrofolate + H(+)</text>
        <dbReference type="Rhea" id="RHEA:15053"/>
        <dbReference type="ChEBI" id="CHEBI:15378"/>
        <dbReference type="ChEBI" id="CHEBI:57453"/>
        <dbReference type="ChEBI" id="CHEBI:143788"/>
        <dbReference type="ChEBI" id="CHEBI:147286"/>
        <dbReference type="ChEBI" id="CHEBI:195366"/>
        <dbReference type="EC" id="2.1.2.2"/>
    </reaction>
</comment>
<evidence type="ECO:0000256" key="4">
    <source>
        <dbReference type="ARBA" id="ARBA00038440"/>
    </source>
</evidence>
<dbReference type="InterPro" id="IPR004607">
    <property type="entry name" value="GART"/>
</dbReference>
<keyword evidence="2 6" id="KW-0808">Transferase</keyword>
<evidence type="ECO:0000256" key="6">
    <source>
        <dbReference type="HAMAP-Rule" id="MF_01930"/>
    </source>
</evidence>
<keyword evidence="3 6" id="KW-0658">Purine biosynthesis</keyword>
<accession>A0ABW1DPB0</accession>
<evidence type="ECO:0000313" key="9">
    <source>
        <dbReference type="Proteomes" id="UP001595979"/>
    </source>
</evidence>
<evidence type="ECO:0000313" key="8">
    <source>
        <dbReference type="EMBL" id="MFC5849985.1"/>
    </source>
</evidence>
<comment type="caution">
    <text evidence="6">Lacks conserved residue(s) required for the propagation of feature annotation.</text>
</comment>
<dbReference type="PANTHER" id="PTHR43369:SF2">
    <property type="entry name" value="PHOSPHORIBOSYLGLYCINAMIDE FORMYLTRANSFERASE"/>
    <property type="match status" value="1"/>
</dbReference>
<sequence>MKLAFLASHGGSAARHLVAACRSGELDATPLALASNNSRSPALAWAREEGLVAAHLSAARYPDPAALDAALRDFLVGSGADTLVLSGYMKALGPQVLGAFGGRLLNIHPSLLPRHGGHGLYGDRVHESVLASGDTESGATVHLVTAGIDEGPVLAQSRVPVLPGDTLPTLKARVQAVEGELMLRAVQALAARP</sequence>
<dbReference type="GO" id="GO:0004644">
    <property type="term" value="F:phosphoribosylglycinamide formyltransferase activity"/>
    <property type="evidence" value="ECO:0007669"/>
    <property type="project" value="UniProtKB-EC"/>
</dbReference>
<dbReference type="SUPFAM" id="SSF53328">
    <property type="entry name" value="Formyltransferase"/>
    <property type="match status" value="1"/>
</dbReference>
<comment type="similarity">
    <text evidence="4 6">Belongs to the GART family.</text>
</comment>
<proteinExistence type="inferred from homology"/>
<dbReference type="EMBL" id="JBHSOH010000034">
    <property type="protein sequence ID" value="MFC5849985.1"/>
    <property type="molecule type" value="Genomic_DNA"/>
</dbReference>
<comment type="pathway">
    <text evidence="1 6">Purine metabolism; IMP biosynthesis via de novo pathway; N(2)-formyl-N(1)-(5-phospho-D-ribosyl)glycinamide from N(1)-(5-phospho-D-ribosyl)glycinamide (10-formyl THF route): step 1/1.</text>
</comment>
<name>A0ABW1DPB0_9DEIO</name>
<comment type="caution">
    <text evidence="8">The sequence shown here is derived from an EMBL/GenBank/DDBJ whole genome shotgun (WGS) entry which is preliminary data.</text>
</comment>
<dbReference type="InterPro" id="IPR036477">
    <property type="entry name" value="Formyl_transf_N_sf"/>
</dbReference>
<dbReference type="PANTHER" id="PTHR43369">
    <property type="entry name" value="PHOSPHORIBOSYLGLYCINAMIDE FORMYLTRANSFERASE"/>
    <property type="match status" value="1"/>
</dbReference>
<evidence type="ECO:0000259" key="7">
    <source>
        <dbReference type="Pfam" id="PF00551"/>
    </source>
</evidence>
<dbReference type="CDD" id="cd08645">
    <property type="entry name" value="FMT_core_GART"/>
    <property type="match status" value="1"/>
</dbReference>
<dbReference type="Gene3D" id="3.40.50.170">
    <property type="entry name" value="Formyl transferase, N-terminal domain"/>
    <property type="match status" value="1"/>
</dbReference>
<evidence type="ECO:0000256" key="3">
    <source>
        <dbReference type="ARBA" id="ARBA00022755"/>
    </source>
</evidence>
<protein>
    <recommendedName>
        <fullName evidence="6">Phosphoribosylglycinamide formyltransferase</fullName>
        <ecNumber evidence="6">2.1.2.2</ecNumber>
    </recommendedName>
    <alternativeName>
        <fullName evidence="6">5'-phosphoribosylglycinamide transformylase</fullName>
    </alternativeName>
    <alternativeName>
        <fullName evidence="6">GAR transformylase</fullName>
        <shortName evidence="6">GART</shortName>
    </alternativeName>
</protein>
<reference evidence="9" key="1">
    <citation type="journal article" date="2019" name="Int. J. Syst. Evol. Microbiol.">
        <title>The Global Catalogue of Microorganisms (GCM) 10K type strain sequencing project: providing services to taxonomists for standard genome sequencing and annotation.</title>
        <authorList>
            <consortium name="The Broad Institute Genomics Platform"/>
            <consortium name="The Broad Institute Genome Sequencing Center for Infectious Disease"/>
            <person name="Wu L."/>
            <person name="Ma J."/>
        </authorList>
    </citation>
    <scope>NUCLEOTIDE SEQUENCE [LARGE SCALE GENOMIC DNA]</scope>
    <source>
        <strain evidence="9">CGMCC 1.15053</strain>
    </source>
</reference>
<feature type="domain" description="Formyl transferase N-terminal" evidence="7">
    <location>
        <begin position="1"/>
        <end position="186"/>
    </location>
</feature>
<dbReference type="EC" id="2.1.2.2" evidence="6"/>
<dbReference type="Pfam" id="PF00551">
    <property type="entry name" value="Formyl_trans_N"/>
    <property type="match status" value="1"/>
</dbReference>
<dbReference type="InterPro" id="IPR002376">
    <property type="entry name" value="Formyl_transf_N"/>
</dbReference>
<dbReference type="RefSeq" id="WP_380051601.1">
    <property type="nucleotide sequence ID" value="NZ_JBHSOH010000034.1"/>
</dbReference>
<dbReference type="Proteomes" id="UP001595979">
    <property type="component" value="Unassembled WGS sequence"/>
</dbReference>
<keyword evidence="9" id="KW-1185">Reference proteome</keyword>
<evidence type="ECO:0000256" key="5">
    <source>
        <dbReference type="ARBA" id="ARBA00047664"/>
    </source>
</evidence>
<feature type="binding site" evidence="6">
    <location>
        <position position="60"/>
    </location>
    <ligand>
        <name>(6R)-10-formyltetrahydrofolate</name>
        <dbReference type="ChEBI" id="CHEBI:195366"/>
    </ligand>
</feature>
<dbReference type="PROSITE" id="PS00373">
    <property type="entry name" value="GART"/>
    <property type="match status" value="1"/>
</dbReference>
<evidence type="ECO:0000256" key="2">
    <source>
        <dbReference type="ARBA" id="ARBA00022679"/>
    </source>
</evidence>
<dbReference type="HAMAP" id="MF_01930">
    <property type="entry name" value="PurN"/>
    <property type="match status" value="1"/>
</dbReference>
<feature type="site" description="Raises pKa of active site His" evidence="6">
    <location>
        <position position="149"/>
    </location>
</feature>
<evidence type="ECO:0000256" key="1">
    <source>
        <dbReference type="ARBA" id="ARBA00005054"/>
    </source>
</evidence>
<organism evidence="8 9">
    <name type="scientific">Deinococcus petrolearius</name>
    <dbReference type="NCBI Taxonomy" id="1751295"/>
    <lineage>
        <taxon>Bacteria</taxon>
        <taxon>Thermotogati</taxon>
        <taxon>Deinococcota</taxon>
        <taxon>Deinococci</taxon>
        <taxon>Deinococcales</taxon>
        <taxon>Deinococcaceae</taxon>
        <taxon>Deinococcus</taxon>
    </lineage>
</organism>
<comment type="function">
    <text evidence="6">Catalyzes the transfer of a formyl group from 10-formyltetrahydrofolate to 5-phospho-ribosyl-glycinamide (GAR), producing 5-phospho-ribosyl-N-formylglycinamide (FGAR) and tetrahydrofolate.</text>
</comment>